<comment type="cofactor">
    <cofactor evidence="1">
        <name>Mg(2+)</name>
        <dbReference type="ChEBI" id="CHEBI:18420"/>
    </cofactor>
</comment>
<gene>
    <name evidence="6" type="ORF">BC739_000504</name>
</gene>
<evidence type="ECO:0000256" key="3">
    <source>
        <dbReference type="ARBA" id="ARBA00022801"/>
    </source>
</evidence>
<dbReference type="CDD" id="cd10802">
    <property type="entry name" value="YdjC_TTHB029_like"/>
    <property type="match status" value="1"/>
</dbReference>
<evidence type="ECO:0008006" key="8">
    <source>
        <dbReference type="Google" id="ProtNLM"/>
    </source>
</evidence>
<keyword evidence="7" id="KW-1185">Reference proteome</keyword>
<accession>A0ABR6B8W3</accession>
<dbReference type="SUPFAM" id="SSF88713">
    <property type="entry name" value="Glycoside hydrolase/deacetylase"/>
    <property type="match status" value="1"/>
</dbReference>
<organism evidence="6 7">
    <name type="scientific">Kutzneria viridogrisea</name>
    <dbReference type="NCBI Taxonomy" id="47990"/>
    <lineage>
        <taxon>Bacteria</taxon>
        <taxon>Bacillati</taxon>
        <taxon>Actinomycetota</taxon>
        <taxon>Actinomycetes</taxon>
        <taxon>Pseudonocardiales</taxon>
        <taxon>Pseudonocardiaceae</taxon>
        <taxon>Kutzneria</taxon>
    </lineage>
</organism>
<dbReference type="Proteomes" id="UP000517916">
    <property type="component" value="Unassembled WGS sequence"/>
</dbReference>
<keyword evidence="4" id="KW-0460">Magnesium</keyword>
<dbReference type="PANTHER" id="PTHR31609">
    <property type="entry name" value="YDJC DEACETYLASE FAMILY MEMBER"/>
    <property type="match status" value="1"/>
</dbReference>
<keyword evidence="2" id="KW-0479">Metal-binding</keyword>
<comment type="caution">
    <text evidence="6">The sequence shown here is derived from an EMBL/GenBank/DDBJ whole genome shotgun (WGS) entry which is preliminary data.</text>
</comment>
<keyword evidence="5" id="KW-0119">Carbohydrate metabolism</keyword>
<evidence type="ECO:0000313" key="7">
    <source>
        <dbReference type="Proteomes" id="UP000517916"/>
    </source>
</evidence>
<reference evidence="6 7" key="1">
    <citation type="submission" date="2020-08" db="EMBL/GenBank/DDBJ databases">
        <title>Genomic Encyclopedia of Archaeal and Bacterial Type Strains, Phase II (KMG-II): from individual species to whole genera.</title>
        <authorList>
            <person name="Goeker M."/>
        </authorList>
    </citation>
    <scope>NUCLEOTIDE SEQUENCE [LARGE SCALE GENOMIC DNA]</scope>
    <source>
        <strain evidence="6 7">DSM 43850</strain>
    </source>
</reference>
<dbReference type="Gene3D" id="3.20.20.370">
    <property type="entry name" value="Glycoside hydrolase/deacetylase"/>
    <property type="match status" value="1"/>
</dbReference>
<evidence type="ECO:0000256" key="2">
    <source>
        <dbReference type="ARBA" id="ARBA00022723"/>
    </source>
</evidence>
<dbReference type="EMBL" id="JACJID010000001">
    <property type="protein sequence ID" value="MBA8923307.1"/>
    <property type="molecule type" value="Genomic_DNA"/>
</dbReference>
<evidence type="ECO:0000256" key="1">
    <source>
        <dbReference type="ARBA" id="ARBA00001946"/>
    </source>
</evidence>
<dbReference type="InterPro" id="IPR006879">
    <property type="entry name" value="YdjC-like"/>
</dbReference>
<name>A0ABR6B8W3_9PSEU</name>
<evidence type="ECO:0000313" key="6">
    <source>
        <dbReference type="EMBL" id="MBA8923307.1"/>
    </source>
</evidence>
<evidence type="ECO:0000256" key="4">
    <source>
        <dbReference type="ARBA" id="ARBA00022842"/>
    </source>
</evidence>
<dbReference type="PANTHER" id="PTHR31609:SF1">
    <property type="entry name" value="CARBOHYDRATE DEACETYLASE"/>
    <property type="match status" value="1"/>
</dbReference>
<dbReference type="Pfam" id="PF04794">
    <property type="entry name" value="YdjC"/>
    <property type="match status" value="1"/>
</dbReference>
<protein>
    <recommendedName>
        <fullName evidence="8">ChbG/HpnK family deacetylase</fullName>
    </recommendedName>
</protein>
<proteinExistence type="predicted"/>
<keyword evidence="3" id="KW-0378">Hydrolase</keyword>
<dbReference type="RefSeq" id="WP_182836140.1">
    <property type="nucleotide sequence ID" value="NZ_BAAABQ010000046.1"/>
</dbReference>
<dbReference type="InterPro" id="IPR011330">
    <property type="entry name" value="Glyco_hydro/deAcase_b/a-brl"/>
</dbReference>
<evidence type="ECO:0000256" key="5">
    <source>
        <dbReference type="ARBA" id="ARBA00023277"/>
    </source>
</evidence>
<sequence length="300" mass="33000">MDRLSTDVTAPSLKSSELLGHPPDARVLIVNCDDFGMHEGINTAVIDSVERGIASSCSLMVVCPAAPQAMQLLRDRPEVAFGIHLTLVRDSPRDRWEPLSAKNTVPSLLDDTGQLHTFTPVGRAELLARARLPEVEMEFRSQINAVVDAGLTPTHLDFHCLADGGREDILELTMTLAAEYGLATRVWLEPGLRKARLRGLPVVDNGFLDSFALDIDGKTARYAQLLHALPAGLTEWAVHPGASSEQSRMINDGWRVRSTDYEFLISQQAKELLDQEGIVVIDYDTIRLAWVRADAAPTDQ</sequence>